<proteinExistence type="predicted"/>
<evidence type="ECO:0000259" key="1">
    <source>
        <dbReference type="PROSITE" id="PS50097"/>
    </source>
</evidence>
<organism evidence="2 3">
    <name type="scientific">Phyllosticta capitalensis</name>
    <dbReference type="NCBI Taxonomy" id="121624"/>
    <lineage>
        <taxon>Eukaryota</taxon>
        <taxon>Fungi</taxon>
        <taxon>Dikarya</taxon>
        <taxon>Ascomycota</taxon>
        <taxon>Pezizomycotina</taxon>
        <taxon>Dothideomycetes</taxon>
        <taxon>Dothideomycetes incertae sedis</taxon>
        <taxon>Botryosphaeriales</taxon>
        <taxon>Phyllostictaceae</taxon>
        <taxon>Phyllosticta</taxon>
    </lineage>
</organism>
<evidence type="ECO:0000313" key="3">
    <source>
        <dbReference type="Proteomes" id="UP001492380"/>
    </source>
</evidence>
<dbReference type="PROSITE" id="PS50097">
    <property type="entry name" value="BTB"/>
    <property type="match status" value="1"/>
</dbReference>
<dbReference type="EMBL" id="JBBWRZ010000010">
    <property type="protein sequence ID" value="KAK8227300.1"/>
    <property type="molecule type" value="Genomic_DNA"/>
</dbReference>
<dbReference type="InterPro" id="IPR011333">
    <property type="entry name" value="SKP1/BTB/POZ_sf"/>
</dbReference>
<feature type="domain" description="BTB" evidence="1">
    <location>
        <begin position="22"/>
        <end position="84"/>
    </location>
</feature>
<sequence>MILELPAAKFNPWEQDLIKDSVDLEIECPGKSFFVHKVILLAKGLFFEKLKSSTASTKKPTLSLIKLDDDPTCIKILLRYCYDGMHMHQIYEERTKKDDEEVLFKYLILLYEMFSKYCDFGPHHRGVKETFKCRVDAFVLAAREEYHDRTRPKFKIEQIWDGTAEEYWNTTGYKLTPAGVVRTVHLLIESTRRSMAVGRLREPLEIFGDHTGLLDLVLAALCQDDVLRQNDVLYSELANVDEWFWRIFTKFEEIAGKRPRTCSRCRKKSSQDLINCYFDPDSRKTCPHCSRELDFEGWNNDVQSRPRANLLDYSEELGWWALPFFELFEH</sequence>
<dbReference type="Gene3D" id="3.30.710.10">
    <property type="entry name" value="Potassium Channel Kv1.1, Chain A"/>
    <property type="match status" value="1"/>
</dbReference>
<dbReference type="Pfam" id="PF00651">
    <property type="entry name" value="BTB"/>
    <property type="match status" value="1"/>
</dbReference>
<reference evidence="2 3" key="1">
    <citation type="submission" date="2024-04" db="EMBL/GenBank/DDBJ databases">
        <title>Phyllosticta paracitricarpa is synonymous to the EU quarantine fungus P. citricarpa based on phylogenomic analyses.</title>
        <authorList>
            <consortium name="Lawrence Berkeley National Laboratory"/>
            <person name="Van Ingen-Buijs V.A."/>
            <person name="Van Westerhoven A.C."/>
            <person name="Haridas S."/>
            <person name="Skiadas P."/>
            <person name="Martin F."/>
            <person name="Groenewald J.Z."/>
            <person name="Crous P.W."/>
            <person name="Seidl M.F."/>
        </authorList>
    </citation>
    <scope>NUCLEOTIDE SEQUENCE [LARGE SCALE GENOMIC DNA]</scope>
    <source>
        <strain evidence="2 3">CBS 123374</strain>
    </source>
</reference>
<dbReference type="Proteomes" id="UP001492380">
    <property type="component" value="Unassembled WGS sequence"/>
</dbReference>
<dbReference type="CDD" id="cd18186">
    <property type="entry name" value="BTB_POZ_ZBTB_KLHL-like"/>
    <property type="match status" value="1"/>
</dbReference>
<dbReference type="InterPro" id="IPR000210">
    <property type="entry name" value="BTB/POZ_dom"/>
</dbReference>
<comment type="caution">
    <text evidence="2">The sequence shown here is derived from an EMBL/GenBank/DDBJ whole genome shotgun (WGS) entry which is preliminary data.</text>
</comment>
<name>A0ABR1YF82_9PEZI</name>
<evidence type="ECO:0000313" key="2">
    <source>
        <dbReference type="EMBL" id="KAK8227300.1"/>
    </source>
</evidence>
<protein>
    <recommendedName>
        <fullName evidence="1">BTB domain-containing protein</fullName>
    </recommendedName>
</protein>
<accession>A0ABR1YF82</accession>
<dbReference type="SUPFAM" id="SSF54695">
    <property type="entry name" value="POZ domain"/>
    <property type="match status" value="1"/>
</dbReference>
<gene>
    <name evidence="2" type="ORF">HDK90DRAFT_55173</name>
</gene>
<keyword evidence="3" id="KW-1185">Reference proteome</keyword>